<reference evidence="2" key="1">
    <citation type="submission" date="2018-11" db="EMBL/GenBank/DDBJ databases">
        <authorList>
            <consortium name="Pathogen Informatics"/>
        </authorList>
    </citation>
    <scope>NUCLEOTIDE SEQUENCE</scope>
</reference>
<gene>
    <name evidence="2" type="ORF">PXEA_LOCUS37160</name>
</gene>
<dbReference type="Proteomes" id="UP000784294">
    <property type="component" value="Unassembled WGS sequence"/>
</dbReference>
<name>A0A3S5FHD1_9PLAT</name>
<protein>
    <recommendedName>
        <fullName evidence="4">EF-hand domain-containing protein</fullName>
    </recommendedName>
</protein>
<keyword evidence="3" id="KW-1185">Reference proteome</keyword>
<comment type="caution">
    <text evidence="2">The sequence shown here is derived from an EMBL/GenBank/DDBJ whole genome shotgun (WGS) entry which is preliminary data.</text>
</comment>
<feature type="compositionally biased region" description="Polar residues" evidence="1">
    <location>
        <begin position="18"/>
        <end position="28"/>
    </location>
</feature>
<feature type="compositionally biased region" description="Pro residues" evidence="1">
    <location>
        <begin position="1"/>
        <end position="12"/>
    </location>
</feature>
<sequence>MLASPPAQPPSHPATQSVKWTNVQTNSQSDRHRDRQPRLSASPPAHQPTRQPTGSKSIRVFFLGLNCARGYQFVQHRSHNLLDQSLLNTEGMTTHRLSMTPGDALQLEGPEARRLRMKNVLRQFYNPSTGRFCSLTAAQFTDVWNHFDQDGELGLDLGADKRWDGTEFGSICKRCPAANVYHFMLK</sequence>
<evidence type="ECO:0000256" key="1">
    <source>
        <dbReference type="SAM" id="MobiDB-lite"/>
    </source>
</evidence>
<proteinExistence type="predicted"/>
<dbReference type="OrthoDB" id="428774at2759"/>
<accession>A0A3S5FHD1</accession>
<feature type="region of interest" description="Disordered" evidence="1">
    <location>
        <begin position="1"/>
        <end position="55"/>
    </location>
</feature>
<evidence type="ECO:0000313" key="2">
    <source>
        <dbReference type="EMBL" id="VEL43720.1"/>
    </source>
</evidence>
<evidence type="ECO:0000313" key="3">
    <source>
        <dbReference type="Proteomes" id="UP000784294"/>
    </source>
</evidence>
<dbReference type="EMBL" id="CAAALY010284415">
    <property type="protein sequence ID" value="VEL43720.1"/>
    <property type="molecule type" value="Genomic_DNA"/>
</dbReference>
<dbReference type="AlphaFoldDB" id="A0A3S5FHD1"/>
<evidence type="ECO:0008006" key="4">
    <source>
        <dbReference type="Google" id="ProtNLM"/>
    </source>
</evidence>
<organism evidence="2 3">
    <name type="scientific">Protopolystoma xenopodis</name>
    <dbReference type="NCBI Taxonomy" id="117903"/>
    <lineage>
        <taxon>Eukaryota</taxon>
        <taxon>Metazoa</taxon>
        <taxon>Spiralia</taxon>
        <taxon>Lophotrochozoa</taxon>
        <taxon>Platyhelminthes</taxon>
        <taxon>Monogenea</taxon>
        <taxon>Polyopisthocotylea</taxon>
        <taxon>Polystomatidea</taxon>
        <taxon>Polystomatidae</taxon>
        <taxon>Protopolystoma</taxon>
    </lineage>
</organism>